<gene>
    <name evidence="1" type="ORF">BFAG_01439</name>
</gene>
<evidence type="ECO:0000313" key="1">
    <source>
        <dbReference type="EMBL" id="EFR52744.1"/>
    </source>
</evidence>
<keyword evidence="2" id="KW-1185">Reference proteome</keyword>
<dbReference type="Proteomes" id="UP000005101">
    <property type="component" value="Unassembled WGS sequence"/>
</dbReference>
<protein>
    <submittedName>
        <fullName evidence="1">Uncharacterized protein</fullName>
    </submittedName>
</protein>
<accession>A0ABN0BIT7</accession>
<evidence type="ECO:0000313" key="2">
    <source>
        <dbReference type="Proteomes" id="UP000005101"/>
    </source>
</evidence>
<sequence>MTGTQIQDKGGWLFMADTLIRSVLHMDPDKLSDQEWAHQVRMSEWALAVMQAGKIG</sequence>
<dbReference type="EMBL" id="EQ973213">
    <property type="protein sequence ID" value="EFR52744.1"/>
    <property type="molecule type" value="Genomic_DNA"/>
</dbReference>
<reference evidence="1 2" key="1">
    <citation type="submission" date="2008-12" db="EMBL/GenBank/DDBJ databases">
        <title>Annotation of Bacteroides fragilis strain 3_1_12.</title>
        <authorList>
            <consortium name="The Broad Institute Genome Sequencing Platform"/>
            <person name="Ward D."/>
            <person name="Young S.K."/>
            <person name="Kodira C.D."/>
            <person name="Zeng Q."/>
            <person name="Koehrsen M."/>
            <person name="Alvarado L."/>
            <person name="Berlin A."/>
            <person name="Borenstein D."/>
            <person name="Chen Z."/>
            <person name="Engels R."/>
            <person name="Freedman E."/>
            <person name="Gellesch M."/>
            <person name="Goldberg J."/>
            <person name="Griggs A."/>
            <person name="Gujja S."/>
            <person name="Heiman D."/>
            <person name="Hepburn T."/>
            <person name="Howarth C."/>
            <person name="Jen D."/>
            <person name="Larson L."/>
            <person name="Lewis B."/>
            <person name="Mehta T."/>
            <person name="Park D."/>
            <person name="Pearson M."/>
            <person name="Roberts A."/>
            <person name="Saif S."/>
            <person name="Shea T."/>
            <person name="Shenoy N."/>
            <person name="Sisk P."/>
            <person name="Stolte C."/>
            <person name="Sykes S."/>
            <person name="Walk T."/>
            <person name="White J."/>
            <person name="Yandava C."/>
            <person name="Allen-Vercoe E."/>
            <person name="Strauss J."/>
            <person name="Ambrose C."/>
            <person name="Lander E."/>
            <person name="Nusbaum C."/>
            <person name="Galagan J."/>
            <person name="Birren B."/>
        </authorList>
    </citation>
    <scope>NUCLEOTIDE SEQUENCE [LARGE SCALE GENOMIC DNA]</scope>
    <source>
        <strain evidence="1 2">3_1_12</strain>
    </source>
</reference>
<organism evidence="1 2">
    <name type="scientific">Bacteroides fragilis 3_1_12</name>
    <dbReference type="NCBI Taxonomy" id="457424"/>
    <lineage>
        <taxon>Bacteria</taxon>
        <taxon>Pseudomonadati</taxon>
        <taxon>Bacteroidota</taxon>
        <taxon>Bacteroidia</taxon>
        <taxon>Bacteroidales</taxon>
        <taxon>Bacteroidaceae</taxon>
        <taxon>Bacteroides</taxon>
    </lineage>
</organism>
<name>A0ABN0BIT7_BACFG</name>
<proteinExistence type="predicted"/>